<dbReference type="PANTHER" id="PTHR43197:SF1">
    <property type="entry name" value="UTP--GLUCOSE-1-PHOSPHATE URIDYLYLTRANSFERASE"/>
    <property type="match status" value="1"/>
</dbReference>
<comment type="caution">
    <text evidence="7">The sequence shown here is derived from an EMBL/GenBank/DDBJ whole genome shotgun (WGS) entry which is preliminary data.</text>
</comment>
<proteinExistence type="inferred from homology"/>
<protein>
    <recommendedName>
        <fullName evidence="2">UTP--glucose-1-phosphate uridylyltransferase</fullName>
        <ecNumber evidence="2">2.7.7.9</ecNumber>
    </recommendedName>
</protein>
<dbReference type="InterPro" id="IPR005835">
    <property type="entry name" value="NTP_transferase_dom"/>
</dbReference>
<dbReference type="Pfam" id="PF00483">
    <property type="entry name" value="NTP_transferase"/>
    <property type="match status" value="1"/>
</dbReference>
<keyword evidence="4 7" id="KW-0548">Nucleotidyltransferase</keyword>
<dbReference type="GO" id="GO:0003983">
    <property type="term" value="F:UTP:glucose-1-phosphate uridylyltransferase activity"/>
    <property type="evidence" value="ECO:0007669"/>
    <property type="project" value="UniProtKB-EC"/>
</dbReference>
<dbReference type="GO" id="GO:0006011">
    <property type="term" value="P:UDP-alpha-D-glucose metabolic process"/>
    <property type="evidence" value="ECO:0007669"/>
    <property type="project" value="InterPro"/>
</dbReference>
<dbReference type="Gene3D" id="3.90.550.10">
    <property type="entry name" value="Spore Coat Polysaccharide Biosynthesis Protein SpsA, Chain A"/>
    <property type="match status" value="1"/>
</dbReference>
<name>A0A1F7TM00_9BACT</name>
<dbReference type="CDD" id="cd02541">
    <property type="entry name" value="UGPase_prokaryotic"/>
    <property type="match status" value="1"/>
</dbReference>
<dbReference type="STRING" id="1802385.A2856_00770"/>
<dbReference type="Proteomes" id="UP000177885">
    <property type="component" value="Unassembled WGS sequence"/>
</dbReference>
<dbReference type="EMBL" id="MGDT01000004">
    <property type="protein sequence ID" value="OGL67006.1"/>
    <property type="molecule type" value="Genomic_DNA"/>
</dbReference>
<evidence type="ECO:0000256" key="3">
    <source>
        <dbReference type="ARBA" id="ARBA00022679"/>
    </source>
</evidence>
<gene>
    <name evidence="7" type="ORF">A2856_00770</name>
</gene>
<evidence type="ECO:0000256" key="4">
    <source>
        <dbReference type="ARBA" id="ARBA00022695"/>
    </source>
</evidence>
<dbReference type="SUPFAM" id="SSF53448">
    <property type="entry name" value="Nucleotide-diphospho-sugar transferases"/>
    <property type="match status" value="1"/>
</dbReference>
<organism evidence="7 8">
    <name type="scientific">Candidatus Uhrbacteria bacterium RIFCSPHIGHO2_01_FULL_63_20</name>
    <dbReference type="NCBI Taxonomy" id="1802385"/>
    <lineage>
        <taxon>Bacteria</taxon>
        <taxon>Candidatus Uhriibacteriota</taxon>
    </lineage>
</organism>
<evidence type="ECO:0000256" key="1">
    <source>
        <dbReference type="ARBA" id="ARBA00006890"/>
    </source>
</evidence>
<feature type="domain" description="Nucleotidyl transferase" evidence="6">
    <location>
        <begin position="5"/>
        <end position="267"/>
    </location>
</feature>
<evidence type="ECO:0000313" key="7">
    <source>
        <dbReference type="EMBL" id="OGL67006.1"/>
    </source>
</evidence>
<accession>A0A1F7TM00</accession>
<keyword evidence="3 7" id="KW-0808">Transferase</keyword>
<comment type="similarity">
    <text evidence="1">Belongs to the UDPGP type 2 family.</text>
</comment>
<dbReference type="InterPro" id="IPR029044">
    <property type="entry name" value="Nucleotide-diphossugar_trans"/>
</dbReference>
<comment type="catalytic activity">
    <reaction evidence="5">
        <text>alpha-D-glucose 1-phosphate + UTP + H(+) = UDP-alpha-D-glucose + diphosphate</text>
        <dbReference type="Rhea" id="RHEA:19889"/>
        <dbReference type="ChEBI" id="CHEBI:15378"/>
        <dbReference type="ChEBI" id="CHEBI:33019"/>
        <dbReference type="ChEBI" id="CHEBI:46398"/>
        <dbReference type="ChEBI" id="CHEBI:58601"/>
        <dbReference type="ChEBI" id="CHEBI:58885"/>
        <dbReference type="EC" id="2.7.7.9"/>
    </reaction>
</comment>
<evidence type="ECO:0000259" key="6">
    <source>
        <dbReference type="Pfam" id="PF00483"/>
    </source>
</evidence>
<dbReference type="PANTHER" id="PTHR43197">
    <property type="entry name" value="UTP--GLUCOSE-1-PHOSPHATE URIDYLYLTRANSFERASE"/>
    <property type="match status" value="1"/>
</dbReference>
<evidence type="ECO:0000313" key="8">
    <source>
        <dbReference type="Proteomes" id="UP000177885"/>
    </source>
</evidence>
<dbReference type="EC" id="2.7.7.9" evidence="2"/>
<reference evidence="7 8" key="1">
    <citation type="journal article" date="2016" name="Nat. Commun.">
        <title>Thousands of microbial genomes shed light on interconnected biogeochemical processes in an aquifer system.</title>
        <authorList>
            <person name="Anantharaman K."/>
            <person name="Brown C.T."/>
            <person name="Hug L.A."/>
            <person name="Sharon I."/>
            <person name="Castelle C.J."/>
            <person name="Probst A.J."/>
            <person name="Thomas B.C."/>
            <person name="Singh A."/>
            <person name="Wilkins M.J."/>
            <person name="Karaoz U."/>
            <person name="Brodie E.L."/>
            <person name="Williams K.H."/>
            <person name="Hubbard S.S."/>
            <person name="Banfield J.F."/>
        </authorList>
    </citation>
    <scope>NUCLEOTIDE SEQUENCE [LARGE SCALE GENOMIC DNA]</scope>
</reference>
<evidence type="ECO:0000256" key="2">
    <source>
        <dbReference type="ARBA" id="ARBA00012415"/>
    </source>
</evidence>
<dbReference type="InterPro" id="IPR005771">
    <property type="entry name" value="GalU_uridylyltTrfase_bac/arc"/>
</dbReference>
<dbReference type="AlphaFoldDB" id="A0A1F7TM00"/>
<evidence type="ECO:0000256" key="5">
    <source>
        <dbReference type="ARBA" id="ARBA00048128"/>
    </source>
</evidence>
<sequence length="289" mass="31426">MPIRKAVIPVGGLGTRFLPASKAQPKEMLAVVDKPVIQYIVEEAAASGIEEIVFVTAIGKRAIEDHFDRSFELEYRLEQKSKTRELETIGAIGKLARFAFVRQNKPAGDGHAILAAIPFLDRHEPFAVLFGDDIIDGPEPALRQLFDVYETYQQPVVALQQVPKNEVSSYGVIAGTDVGGGTWEVSRFVEKPKAEDAPSDLIAIGRYVLTPGLVAVLATQTAGKDGEMRLADAFAGYLAQGGRLYGHQFEGTRYDCGNKLGFLKAQVELGLKHPEVGAGLADYLRTRGK</sequence>